<dbReference type="PANTHER" id="PTHR21011:SF1">
    <property type="entry name" value="SMALL RIBOSOMAL SUBUNIT PROTEIN BS6M"/>
    <property type="match status" value="1"/>
</dbReference>
<comment type="caution">
    <text evidence="5">The sequence shown here is derived from an EMBL/GenBank/DDBJ whole genome shotgun (WGS) entry which is preliminary data.</text>
</comment>
<reference evidence="5" key="1">
    <citation type="journal article" date="2022" name="Genome Biol. Evol.">
        <title>A New Gene Family Diagnostic for Intracellular Biomineralization of Amorphous Ca Carbonates by Cyanobacteria.</title>
        <authorList>
            <person name="Benzerara K."/>
            <person name="Duprat E."/>
            <person name="Bitard-Feildel T."/>
            <person name="Caumes G."/>
            <person name="Cassier-Chauvat C."/>
            <person name="Chauvat F."/>
            <person name="Dezi M."/>
            <person name="Diop S.I."/>
            <person name="Gaschignard G."/>
            <person name="Gorgen S."/>
            <person name="Gugger M."/>
            <person name="Lopez-Garcia P."/>
            <person name="Millet M."/>
            <person name="Skouri-Panet F."/>
            <person name="Moreira D."/>
            <person name="Callebaut I."/>
        </authorList>
    </citation>
    <scope>NUCLEOTIDE SEQUENCE</scope>
    <source>
        <strain evidence="5">G9</strain>
    </source>
</reference>
<dbReference type="InterPro" id="IPR014717">
    <property type="entry name" value="Transl_elong_EF1B/ribsomal_bS6"/>
</dbReference>
<comment type="function">
    <text evidence="2 4">Binds together with bS18 to 16S ribosomal RNA.</text>
</comment>
<dbReference type="Proteomes" id="UP001154265">
    <property type="component" value="Unassembled WGS sequence"/>
</dbReference>
<evidence type="ECO:0000256" key="2">
    <source>
        <dbReference type="ARBA" id="ARBA00035104"/>
    </source>
</evidence>
<dbReference type="Gene3D" id="3.30.70.60">
    <property type="match status" value="1"/>
</dbReference>
<dbReference type="EMBL" id="JAKKUT010000002">
    <property type="protein sequence ID" value="MDG2990588.1"/>
    <property type="molecule type" value="Genomic_DNA"/>
</dbReference>
<name>A0ABT6EZ08_9SYNE</name>
<evidence type="ECO:0000256" key="1">
    <source>
        <dbReference type="ARBA" id="ARBA00009512"/>
    </source>
</evidence>
<protein>
    <recommendedName>
        <fullName evidence="3 4">Small ribosomal subunit protein bS6</fullName>
    </recommendedName>
</protein>
<comment type="similarity">
    <text evidence="1 4">Belongs to the bacterial ribosomal protein bS6 family.</text>
</comment>
<organism evidence="5 6">
    <name type="scientific">Candidatus Synechococcus calcipolaris G9</name>
    <dbReference type="NCBI Taxonomy" id="1497997"/>
    <lineage>
        <taxon>Bacteria</taxon>
        <taxon>Bacillati</taxon>
        <taxon>Cyanobacteriota</taxon>
        <taxon>Cyanophyceae</taxon>
        <taxon>Synechococcales</taxon>
        <taxon>Synechococcaceae</taxon>
        <taxon>Synechococcus</taxon>
    </lineage>
</organism>
<keyword evidence="4 5" id="KW-0689">Ribosomal protein</keyword>
<dbReference type="GO" id="GO:0005840">
    <property type="term" value="C:ribosome"/>
    <property type="evidence" value="ECO:0007669"/>
    <property type="project" value="UniProtKB-KW"/>
</dbReference>
<dbReference type="SUPFAM" id="SSF54995">
    <property type="entry name" value="Ribosomal protein S6"/>
    <property type="match status" value="1"/>
</dbReference>
<evidence type="ECO:0000256" key="3">
    <source>
        <dbReference type="ARBA" id="ARBA00035294"/>
    </source>
</evidence>
<sequence length="110" mass="12655">MAQAYETMYIIRPDLGEEQIEQVIGQYQAILENNGATKLQIQHRGKRRFAYPIHKLREGIYIQMNYYGNGSCIAAMEKAMRLSDQVIRFMTITVEVEEAELEVEAEPVAV</sequence>
<dbReference type="Pfam" id="PF01250">
    <property type="entry name" value="Ribosomal_S6"/>
    <property type="match status" value="1"/>
</dbReference>
<accession>A0ABT6EZ08</accession>
<keyword evidence="4" id="KW-0694">RNA-binding</keyword>
<evidence type="ECO:0000256" key="4">
    <source>
        <dbReference type="HAMAP-Rule" id="MF_00360"/>
    </source>
</evidence>
<keyword evidence="4" id="KW-0687">Ribonucleoprotein</keyword>
<reference evidence="5" key="2">
    <citation type="submission" date="2022-01" db="EMBL/GenBank/DDBJ databases">
        <authorList>
            <person name="Zivanovic Y."/>
            <person name="Moreira D."/>
            <person name="Lopez-Garcia P."/>
        </authorList>
    </citation>
    <scope>NUCLEOTIDE SEQUENCE</scope>
    <source>
        <strain evidence="5">G9</strain>
    </source>
</reference>
<dbReference type="HAMAP" id="MF_00360">
    <property type="entry name" value="Ribosomal_bS6"/>
    <property type="match status" value="1"/>
</dbReference>
<dbReference type="InterPro" id="IPR035980">
    <property type="entry name" value="Ribosomal_bS6_sf"/>
</dbReference>
<dbReference type="InterPro" id="IPR000529">
    <property type="entry name" value="Ribosomal_bS6"/>
</dbReference>
<keyword evidence="6" id="KW-1185">Reference proteome</keyword>
<dbReference type="RefSeq" id="WP_277866495.1">
    <property type="nucleotide sequence ID" value="NZ_JAKKUT010000002.1"/>
</dbReference>
<proteinExistence type="inferred from homology"/>
<evidence type="ECO:0000313" key="5">
    <source>
        <dbReference type="EMBL" id="MDG2990588.1"/>
    </source>
</evidence>
<evidence type="ECO:0000313" key="6">
    <source>
        <dbReference type="Proteomes" id="UP001154265"/>
    </source>
</evidence>
<gene>
    <name evidence="4 5" type="primary">rpsF</name>
    <name evidence="4" type="synonym">rps6</name>
    <name evidence="5" type="ORF">L3556_06515</name>
</gene>
<dbReference type="PANTHER" id="PTHR21011">
    <property type="entry name" value="MITOCHONDRIAL 28S RIBOSOMAL PROTEIN S6"/>
    <property type="match status" value="1"/>
</dbReference>
<dbReference type="InterPro" id="IPR020814">
    <property type="entry name" value="Ribosomal_S6_plastid/chlpt"/>
</dbReference>
<dbReference type="NCBIfam" id="TIGR00166">
    <property type="entry name" value="S6"/>
    <property type="match status" value="1"/>
</dbReference>
<dbReference type="CDD" id="cd15487">
    <property type="entry name" value="bS6_chloro_cyano"/>
    <property type="match status" value="1"/>
</dbReference>
<keyword evidence="4" id="KW-0699">rRNA-binding</keyword>